<evidence type="ECO:0008006" key="4">
    <source>
        <dbReference type="Google" id="ProtNLM"/>
    </source>
</evidence>
<sequence>MAPQDEHINLNGKVAVVTGGNSGIGYTTIQMLCRKGVYMGARDEGRASAAIKKLEEEGLGGGSVHWLKLDLSSVSAAVAAAEELLQKETRLDILVNNAARQVPGPFEIDAQGLRDIMAVNHVAPFAFTEALLPLLERTAKEDGSDVRVVNVSSMGHTGVAPVTFASIEALNQDFGASFMNSVKTYGLSKLANILHIKNLQQRLKQRGVQITCIALHPGVVRTPATAGMMKLFPVLGWVAYRLAFSSADVGGNSILFAAAGKAVAEKRELYEGGYLVPTGKLVKPSASAQSTQLATELYVTSKKVVDELLDSAGRPRIAWYE</sequence>
<dbReference type="PRINTS" id="PR00081">
    <property type="entry name" value="GDHRDH"/>
</dbReference>
<dbReference type="InterPro" id="IPR036291">
    <property type="entry name" value="NAD(P)-bd_dom_sf"/>
</dbReference>
<dbReference type="InterPro" id="IPR002347">
    <property type="entry name" value="SDR_fam"/>
</dbReference>
<dbReference type="GO" id="GO:0016491">
    <property type="term" value="F:oxidoreductase activity"/>
    <property type="evidence" value="ECO:0007669"/>
    <property type="project" value="UniProtKB-KW"/>
</dbReference>
<organism evidence="2 3">
    <name type="scientific">Mycena chlorophos</name>
    <name type="common">Agaric fungus</name>
    <name type="synonym">Agaricus chlorophos</name>
    <dbReference type="NCBI Taxonomy" id="658473"/>
    <lineage>
        <taxon>Eukaryota</taxon>
        <taxon>Fungi</taxon>
        <taxon>Dikarya</taxon>
        <taxon>Basidiomycota</taxon>
        <taxon>Agaricomycotina</taxon>
        <taxon>Agaricomycetes</taxon>
        <taxon>Agaricomycetidae</taxon>
        <taxon>Agaricales</taxon>
        <taxon>Marasmiineae</taxon>
        <taxon>Mycenaceae</taxon>
        <taxon>Mycena</taxon>
    </lineage>
</organism>
<dbReference type="Pfam" id="PF00106">
    <property type="entry name" value="adh_short"/>
    <property type="match status" value="1"/>
</dbReference>
<comment type="caution">
    <text evidence="2">The sequence shown here is derived from an EMBL/GenBank/DDBJ whole genome shotgun (WGS) entry which is preliminary data.</text>
</comment>
<dbReference type="PANTHER" id="PTHR43157">
    <property type="entry name" value="PHOSPHATIDYLINOSITOL-GLYCAN BIOSYNTHESIS CLASS F PROTEIN-RELATED"/>
    <property type="match status" value="1"/>
</dbReference>
<name>A0A8H6TLZ6_MYCCL</name>
<protein>
    <recommendedName>
        <fullName evidence="4">NAD(P)-binding protein</fullName>
    </recommendedName>
</protein>
<evidence type="ECO:0000313" key="2">
    <source>
        <dbReference type="EMBL" id="KAF7319106.1"/>
    </source>
</evidence>
<proteinExistence type="predicted"/>
<reference evidence="2" key="1">
    <citation type="submission" date="2020-05" db="EMBL/GenBank/DDBJ databases">
        <title>Mycena genomes resolve the evolution of fungal bioluminescence.</title>
        <authorList>
            <person name="Tsai I.J."/>
        </authorList>
    </citation>
    <scope>NUCLEOTIDE SEQUENCE</scope>
    <source>
        <strain evidence="2">110903Hualien_Pintung</strain>
    </source>
</reference>
<dbReference type="EMBL" id="JACAZE010000003">
    <property type="protein sequence ID" value="KAF7319106.1"/>
    <property type="molecule type" value="Genomic_DNA"/>
</dbReference>
<dbReference type="PANTHER" id="PTHR43157:SF31">
    <property type="entry name" value="PHOSPHATIDYLINOSITOL-GLYCAN BIOSYNTHESIS CLASS F PROTEIN"/>
    <property type="match status" value="1"/>
</dbReference>
<keyword evidence="1" id="KW-0560">Oxidoreductase</keyword>
<evidence type="ECO:0000313" key="3">
    <source>
        <dbReference type="Proteomes" id="UP000613580"/>
    </source>
</evidence>
<keyword evidence="3" id="KW-1185">Reference proteome</keyword>
<dbReference type="Gene3D" id="3.40.50.720">
    <property type="entry name" value="NAD(P)-binding Rossmann-like Domain"/>
    <property type="match status" value="1"/>
</dbReference>
<evidence type="ECO:0000256" key="1">
    <source>
        <dbReference type="ARBA" id="ARBA00023002"/>
    </source>
</evidence>
<dbReference type="Proteomes" id="UP000613580">
    <property type="component" value="Unassembled WGS sequence"/>
</dbReference>
<dbReference type="AlphaFoldDB" id="A0A8H6TLZ6"/>
<dbReference type="OrthoDB" id="191139at2759"/>
<accession>A0A8H6TLZ6</accession>
<dbReference type="SUPFAM" id="SSF51735">
    <property type="entry name" value="NAD(P)-binding Rossmann-fold domains"/>
    <property type="match status" value="1"/>
</dbReference>
<gene>
    <name evidence="2" type="ORF">HMN09_00246900</name>
</gene>